<protein>
    <submittedName>
        <fullName evidence="2">Molecular chaperone TorD family protein</fullName>
    </submittedName>
</protein>
<dbReference type="RefSeq" id="WP_265677057.1">
    <property type="nucleotide sequence ID" value="NZ_JAKRRY010000040.1"/>
</dbReference>
<proteinExistence type="predicted"/>
<dbReference type="PANTHER" id="PTHR34227:SF1">
    <property type="entry name" value="DIMETHYL SULFOXIDE REDUCTASE CHAPERONE-RELATED"/>
    <property type="match status" value="1"/>
</dbReference>
<dbReference type="SUPFAM" id="SSF89155">
    <property type="entry name" value="TorD-like"/>
    <property type="match status" value="1"/>
</dbReference>
<keyword evidence="3" id="KW-1185">Reference proteome</keyword>
<dbReference type="PANTHER" id="PTHR34227">
    <property type="entry name" value="CHAPERONE PROTEIN YCDY"/>
    <property type="match status" value="1"/>
</dbReference>
<dbReference type="InterPro" id="IPR036411">
    <property type="entry name" value="TorD-like_sf"/>
</dbReference>
<dbReference type="EMBL" id="JAKRRY010000040">
    <property type="protein sequence ID" value="MCW8348533.1"/>
    <property type="molecule type" value="Genomic_DNA"/>
</dbReference>
<dbReference type="AlphaFoldDB" id="A0A9X3HYQ5"/>
<dbReference type="Proteomes" id="UP001155587">
    <property type="component" value="Unassembled WGS sequence"/>
</dbReference>
<sequence>MLMEEQHDEMRSDIYLLISTLCRQAPDRDLLEFLAHLEIESGINQMTSAWQDLSAAAKVAQVSALEDEYQDLFIGIGKGEIVPFASWHLTGSLMEKPLAAVRQSLTQLGLEREEGVKEPEDHIAAISEVMAALIEQQSEPEAKAFFNQHLATWYGALCRQMESASSAQFYKDVAVLMAAFFDVEQVRYATSPVSTKAKMKIDVKNITTK</sequence>
<evidence type="ECO:0000313" key="3">
    <source>
        <dbReference type="Proteomes" id="UP001155587"/>
    </source>
</evidence>
<accession>A0A9X3HYQ5</accession>
<keyword evidence="1" id="KW-0143">Chaperone</keyword>
<dbReference type="Pfam" id="PF02613">
    <property type="entry name" value="Nitrate_red_del"/>
    <property type="match status" value="1"/>
</dbReference>
<evidence type="ECO:0000313" key="2">
    <source>
        <dbReference type="EMBL" id="MCW8348533.1"/>
    </source>
</evidence>
<comment type="caution">
    <text evidence="2">The sequence shown here is derived from an EMBL/GenBank/DDBJ whole genome shotgun (WGS) entry which is preliminary data.</text>
</comment>
<dbReference type="InterPro" id="IPR050289">
    <property type="entry name" value="TorD/DmsD_chaperones"/>
</dbReference>
<evidence type="ECO:0000256" key="1">
    <source>
        <dbReference type="ARBA" id="ARBA00023186"/>
    </source>
</evidence>
<name>A0A9X3HYQ5_9VIBR</name>
<dbReference type="InterPro" id="IPR020945">
    <property type="entry name" value="DMSO/NO3_reduct_chaperone"/>
</dbReference>
<dbReference type="Gene3D" id="1.10.3480.10">
    <property type="entry name" value="TorD-like"/>
    <property type="match status" value="1"/>
</dbReference>
<reference evidence="2" key="1">
    <citation type="submission" date="2022-02" db="EMBL/GenBank/DDBJ databases">
        <title>Vibrio sp. nov, a new bacterium isolated from seawater.</title>
        <authorList>
            <person name="Yuan Y."/>
        </authorList>
    </citation>
    <scope>NUCLEOTIDE SEQUENCE</scope>
    <source>
        <strain evidence="2">ZSDZ65</strain>
    </source>
</reference>
<organism evidence="2 3">
    <name type="scientific">Vibrio qingdaonensis</name>
    <dbReference type="NCBI Taxonomy" id="2829491"/>
    <lineage>
        <taxon>Bacteria</taxon>
        <taxon>Pseudomonadati</taxon>
        <taxon>Pseudomonadota</taxon>
        <taxon>Gammaproteobacteria</taxon>
        <taxon>Vibrionales</taxon>
        <taxon>Vibrionaceae</taxon>
        <taxon>Vibrio</taxon>
    </lineage>
</organism>
<gene>
    <name evidence="2" type="ORF">MD535_21335</name>
</gene>